<feature type="domain" description="DUF7029" evidence="3">
    <location>
        <begin position="88"/>
        <end position="189"/>
    </location>
</feature>
<feature type="compositionally biased region" description="Polar residues" evidence="1">
    <location>
        <begin position="610"/>
        <end position="623"/>
    </location>
</feature>
<feature type="chain" id="PRO_5025578989" description="Glycoside hydrolase family 18 protein" evidence="2">
    <location>
        <begin position="26"/>
        <end position="1022"/>
    </location>
</feature>
<evidence type="ECO:0000313" key="5">
    <source>
        <dbReference type="EMBL" id="KAF2185677.1"/>
    </source>
</evidence>
<accession>A0A6A6E145</accession>
<dbReference type="EMBL" id="ML994633">
    <property type="protein sequence ID" value="KAF2185677.1"/>
    <property type="molecule type" value="Genomic_DNA"/>
</dbReference>
<organism evidence="5 6">
    <name type="scientific">Zopfia rhizophila CBS 207.26</name>
    <dbReference type="NCBI Taxonomy" id="1314779"/>
    <lineage>
        <taxon>Eukaryota</taxon>
        <taxon>Fungi</taxon>
        <taxon>Dikarya</taxon>
        <taxon>Ascomycota</taxon>
        <taxon>Pezizomycotina</taxon>
        <taxon>Dothideomycetes</taxon>
        <taxon>Dothideomycetes incertae sedis</taxon>
        <taxon>Zopfiaceae</taxon>
        <taxon>Zopfia</taxon>
    </lineage>
</organism>
<gene>
    <name evidence="5" type="ORF">K469DRAFT_750369</name>
</gene>
<dbReference type="InterPro" id="IPR054293">
    <property type="entry name" value="DUF7029"/>
</dbReference>
<feature type="compositionally biased region" description="Low complexity" evidence="1">
    <location>
        <begin position="577"/>
        <end position="609"/>
    </location>
</feature>
<feature type="compositionally biased region" description="Low complexity" evidence="1">
    <location>
        <begin position="664"/>
        <end position="679"/>
    </location>
</feature>
<sequence length="1022" mass="109660">MARLSISTLSFFLFFLFFFSPLSLATDVPEVELLPLNKHGKRTSFQKRMEDPDDGYGGLDLQNFGIFLWGAEATSTMMVANLTLNFAQDYEAIVDMDDFAGLVKSIDCTAPDLALEFKDEKSFAYAHQVWDWVNSDDNFTFVLVASAEACEAESRRQPFLVSDLDFDEVNNKVLMKAVLKTWEDIAVTYSFKITNEPLTPGSPALAKRDGKTLSLAHDFSRRLFDVNTKGLDIGVSCSPCGIEGSVNVDFDLETVLKVPVGASMKITPQNIAAAVELSLHLGGKLASAYSPGDVNVVSVPLTGFNVGGFFKLGIFLTVDLGFEIDEWTGTAQASMGARMSIPNTSTLKVNLFGKGDNAISGWVPEFSKIPPSLSAKVEGSAEAYAQAGVEVTAKGLGKGFSVGLDMKMPYIRADFSAMADSKGVCSTKKTLGVDLQADVGAELYASASLNDDPPFWTHTLFDKTLGTLIDKCYPFGPDNAATGGGGGNPPPKKTKKPKSKTKKASSKKPSAHPKTSAPEKTLKPVKPTSKKPRPTNPKPTKATKTKSITKAAETTKTLKPTDKSSHTSKSSSKHNVSKGGSSAAHSSHSGSHSLPASSRTTVTEVTITTSNIVPSKSDTTPADSTRSSSGSLSLSSSSVSSSVRFSNASSTHVATSKPASGTLTTPPASITTSSASSSSVEACPISGCYSCKSVDPQPYIVDSEPAKRLARGLERRASKRPIKFNCDSGNGKFKGEVAPDTYFGPSENVPAPLKIEPAFLPADDKDCINYDVVGTPIRPVGSHSWATEHIYEANWIVDFLVDLAKETDNCTAISALFLNGDFKPQSLPTPTKQTDWAGALMSSIGTKLNTHLMVYFDQSLNNLKYSVFQANALISNDRFDAAPGGFPTKMSLIASIARVQKYMTEKEITKKMQITADTIETTLRRFFSAASTSTNQDVKNAFEVLKKKFATEEKLAAHHREYLKGVVDKGSKQAVTRIQELAQRLSKSVGTATQTYSAAHVSRMTDLAANRGIPQGMRGPDL</sequence>
<reference evidence="5" key="1">
    <citation type="journal article" date="2020" name="Stud. Mycol.">
        <title>101 Dothideomycetes genomes: a test case for predicting lifestyles and emergence of pathogens.</title>
        <authorList>
            <person name="Haridas S."/>
            <person name="Albert R."/>
            <person name="Binder M."/>
            <person name="Bloem J."/>
            <person name="Labutti K."/>
            <person name="Salamov A."/>
            <person name="Andreopoulos B."/>
            <person name="Baker S."/>
            <person name="Barry K."/>
            <person name="Bills G."/>
            <person name="Bluhm B."/>
            <person name="Cannon C."/>
            <person name="Castanera R."/>
            <person name="Culley D."/>
            <person name="Daum C."/>
            <person name="Ezra D."/>
            <person name="Gonzalez J."/>
            <person name="Henrissat B."/>
            <person name="Kuo A."/>
            <person name="Liang C."/>
            <person name="Lipzen A."/>
            <person name="Lutzoni F."/>
            <person name="Magnuson J."/>
            <person name="Mondo S."/>
            <person name="Nolan M."/>
            <person name="Ohm R."/>
            <person name="Pangilinan J."/>
            <person name="Park H.-J."/>
            <person name="Ramirez L."/>
            <person name="Alfaro M."/>
            <person name="Sun H."/>
            <person name="Tritt A."/>
            <person name="Yoshinaga Y."/>
            <person name="Zwiers L.-H."/>
            <person name="Turgeon B."/>
            <person name="Goodwin S."/>
            <person name="Spatafora J."/>
            <person name="Crous P."/>
            <person name="Grigoriev I."/>
        </authorList>
    </citation>
    <scope>NUCLEOTIDE SEQUENCE</scope>
    <source>
        <strain evidence="5">CBS 207.26</strain>
    </source>
</reference>
<feature type="domain" description="DUF7223" evidence="4">
    <location>
        <begin position="213"/>
        <end position="474"/>
    </location>
</feature>
<feature type="region of interest" description="Disordered" evidence="1">
    <location>
        <begin position="480"/>
        <end position="681"/>
    </location>
</feature>
<evidence type="ECO:0000313" key="6">
    <source>
        <dbReference type="Proteomes" id="UP000800200"/>
    </source>
</evidence>
<feature type="compositionally biased region" description="Low complexity" evidence="1">
    <location>
        <begin position="624"/>
        <end position="651"/>
    </location>
</feature>
<evidence type="ECO:0000256" key="1">
    <source>
        <dbReference type="SAM" id="MobiDB-lite"/>
    </source>
</evidence>
<evidence type="ECO:0000259" key="3">
    <source>
        <dbReference type="Pfam" id="PF22974"/>
    </source>
</evidence>
<feature type="compositionally biased region" description="Low complexity" evidence="1">
    <location>
        <begin position="538"/>
        <end position="557"/>
    </location>
</feature>
<evidence type="ECO:0000256" key="2">
    <source>
        <dbReference type="SAM" id="SignalP"/>
    </source>
</evidence>
<feature type="compositionally biased region" description="Polar residues" evidence="1">
    <location>
        <begin position="652"/>
        <end position="663"/>
    </location>
</feature>
<protein>
    <recommendedName>
        <fullName evidence="7">Glycoside hydrolase family 18 protein</fullName>
    </recommendedName>
</protein>
<dbReference type="Proteomes" id="UP000800200">
    <property type="component" value="Unassembled WGS sequence"/>
</dbReference>
<feature type="signal peptide" evidence="2">
    <location>
        <begin position="1"/>
        <end position="25"/>
    </location>
</feature>
<keyword evidence="6" id="KW-1185">Reference proteome</keyword>
<name>A0A6A6E145_9PEZI</name>
<evidence type="ECO:0008006" key="7">
    <source>
        <dbReference type="Google" id="ProtNLM"/>
    </source>
</evidence>
<proteinExistence type="predicted"/>
<dbReference type="InterPro" id="IPR055647">
    <property type="entry name" value="DUF7223"/>
</dbReference>
<dbReference type="AlphaFoldDB" id="A0A6A6E145"/>
<feature type="compositionally biased region" description="Basic residues" evidence="1">
    <location>
        <begin position="492"/>
        <end position="511"/>
    </location>
</feature>
<keyword evidence="2" id="KW-0732">Signal</keyword>
<dbReference type="OrthoDB" id="160645at2759"/>
<dbReference type="Pfam" id="PF22974">
    <property type="entry name" value="DUF7029"/>
    <property type="match status" value="1"/>
</dbReference>
<dbReference type="Pfam" id="PF23865">
    <property type="entry name" value="DUF7223"/>
    <property type="match status" value="1"/>
</dbReference>
<evidence type="ECO:0000259" key="4">
    <source>
        <dbReference type="Pfam" id="PF23865"/>
    </source>
</evidence>